<evidence type="ECO:0000256" key="2">
    <source>
        <dbReference type="ARBA" id="ARBA00017589"/>
    </source>
</evidence>
<name>A0ABN7NSR5_TIMPD</name>
<evidence type="ECO:0000256" key="1">
    <source>
        <dbReference type="ARBA" id="ARBA00004123"/>
    </source>
</evidence>
<evidence type="ECO:0000256" key="5">
    <source>
        <dbReference type="SAM" id="MobiDB-lite"/>
    </source>
</evidence>
<proteinExistence type="predicted"/>
<comment type="subcellular location">
    <subcellularLocation>
        <location evidence="1">Nucleus</location>
    </subcellularLocation>
</comment>
<dbReference type="PANTHER" id="PTHR17598">
    <property type="entry name" value="DNA POLYMERASE DELTA SUBUNIT 3"/>
    <property type="match status" value="1"/>
</dbReference>
<protein>
    <recommendedName>
        <fullName evidence="2">DNA polymerase delta subunit 3</fullName>
    </recommendedName>
</protein>
<keyword evidence="7" id="KW-1185">Reference proteome</keyword>
<organism evidence="6 7">
    <name type="scientific">Timema podura</name>
    <name type="common">Walking stick</name>
    <dbReference type="NCBI Taxonomy" id="61482"/>
    <lineage>
        <taxon>Eukaryota</taxon>
        <taxon>Metazoa</taxon>
        <taxon>Ecdysozoa</taxon>
        <taxon>Arthropoda</taxon>
        <taxon>Hexapoda</taxon>
        <taxon>Insecta</taxon>
        <taxon>Pterygota</taxon>
        <taxon>Neoptera</taxon>
        <taxon>Polyneoptera</taxon>
        <taxon>Phasmatodea</taxon>
        <taxon>Timematodea</taxon>
        <taxon>Timematoidea</taxon>
        <taxon>Timematidae</taxon>
        <taxon>Timema</taxon>
    </lineage>
</organism>
<evidence type="ECO:0000256" key="4">
    <source>
        <dbReference type="ARBA" id="ARBA00023242"/>
    </source>
</evidence>
<keyword evidence="3" id="KW-0235">DNA replication</keyword>
<gene>
    <name evidence="6" type="ORF">TPAB3V08_LOCUS3018</name>
</gene>
<dbReference type="Gene3D" id="3.90.1030.20">
    <property type="entry name" value="DNA polymerase delta, p66 (Cdc27) subunit, wHTH domain"/>
    <property type="match status" value="1"/>
</dbReference>
<dbReference type="PANTHER" id="PTHR17598:SF13">
    <property type="entry name" value="DNA POLYMERASE DELTA SUBUNIT 3"/>
    <property type="match status" value="1"/>
</dbReference>
<reference evidence="6" key="1">
    <citation type="submission" date="2021-03" db="EMBL/GenBank/DDBJ databases">
        <authorList>
            <person name="Tran Van P."/>
        </authorList>
    </citation>
    <scope>NUCLEOTIDE SEQUENCE</scope>
</reference>
<dbReference type="InterPro" id="IPR041913">
    <property type="entry name" value="POLD3_sf"/>
</dbReference>
<dbReference type="Proteomes" id="UP001153148">
    <property type="component" value="Unassembled WGS sequence"/>
</dbReference>
<evidence type="ECO:0000256" key="3">
    <source>
        <dbReference type="ARBA" id="ARBA00022705"/>
    </source>
</evidence>
<keyword evidence="4" id="KW-0539">Nucleus</keyword>
<feature type="region of interest" description="Disordered" evidence="5">
    <location>
        <begin position="311"/>
        <end position="376"/>
    </location>
</feature>
<sequence length="376" mass="42266">MKSYPILALRQKLCPSPAYLRVIVHSSSVYTQQCISRSCFTRPCLLNLGDFFHASPLLWKYLSVSGHTQSVWVMADVIYLSRWAKQACILDRPATRVSYAWLSSNLDIDVDKAKLLVENYATQNGLIKPGLEVTYLLAGTLETTGEYIVEVVRQCDLEKVTAQFKEIQSEHIYSVQKEFILKDSTLQSFFDDQIIFDNKRQGLIEYLEALPLTPEEMIVLREKAFATTKTKDDKQRLSQTQKEAQKMLPKVLEQVLSTSVLSTLKIVKDAHDGISAIDKNEITTKSDSFKTPAESKEEDVVLFANLGSQKDKFKKNSHSKQSYKGNIASYFSRPKEKSPANSSPEILNHAKLDANSKSVEPKVGSSSSPSHNVTKA</sequence>
<comment type="caution">
    <text evidence="6">The sequence shown here is derived from an EMBL/GenBank/DDBJ whole genome shotgun (WGS) entry which is preliminary data.</text>
</comment>
<evidence type="ECO:0000313" key="6">
    <source>
        <dbReference type="EMBL" id="CAG2056021.1"/>
    </source>
</evidence>
<dbReference type="Pfam" id="PF09507">
    <property type="entry name" value="CDC27"/>
    <property type="match status" value="1"/>
</dbReference>
<dbReference type="EMBL" id="CAJPIN010003250">
    <property type="protein sequence ID" value="CAG2056021.1"/>
    <property type="molecule type" value="Genomic_DNA"/>
</dbReference>
<accession>A0ABN7NSR5</accession>
<feature type="compositionally biased region" description="Polar residues" evidence="5">
    <location>
        <begin position="364"/>
        <end position="376"/>
    </location>
</feature>
<evidence type="ECO:0000313" key="7">
    <source>
        <dbReference type="Proteomes" id="UP001153148"/>
    </source>
</evidence>
<dbReference type="InterPro" id="IPR019038">
    <property type="entry name" value="POLD3"/>
</dbReference>